<dbReference type="EMBL" id="VSRR010002634">
    <property type="protein sequence ID" value="MPC32480.1"/>
    <property type="molecule type" value="Genomic_DNA"/>
</dbReference>
<comment type="caution">
    <text evidence="1">The sequence shown here is derived from an EMBL/GenBank/DDBJ whole genome shotgun (WGS) entry which is preliminary data.</text>
</comment>
<evidence type="ECO:0000313" key="1">
    <source>
        <dbReference type="EMBL" id="MPC32480.1"/>
    </source>
</evidence>
<name>A0A5B7EDV7_PORTR</name>
<proteinExistence type="predicted"/>
<gene>
    <name evidence="1" type="ORF">E2C01_025791</name>
</gene>
<dbReference type="Proteomes" id="UP000324222">
    <property type="component" value="Unassembled WGS sequence"/>
</dbReference>
<accession>A0A5B7EDV7</accession>
<evidence type="ECO:0000313" key="2">
    <source>
        <dbReference type="Proteomes" id="UP000324222"/>
    </source>
</evidence>
<reference evidence="1 2" key="1">
    <citation type="submission" date="2019-05" db="EMBL/GenBank/DDBJ databases">
        <title>Another draft genome of Portunus trituberculatus and its Hox gene families provides insights of decapod evolution.</title>
        <authorList>
            <person name="Jeong J.-H."/>
            <person name="Song I."/>
            <person name="Kim S."/>
            <person name="Choi T."/>
            <person name="Kim D."/>
            <person name="Ryu S."/>
            <person name="Kim W."/>
        </authorList>
    </citation>
    <scope>NUCLEOTIDE SEQUENCE [LARGE SCALE GENOMIC DNA]</scope>
    <source>
        <tissue evidence="1">Muscle</tissue>
    </source>
</reference>
<sequence length="87" mass="10491">MCIVETKLREQIHVNFKEEGYNSWMGDRKDKEGEGVLIMVHQYGEDKVEVMGVTIQIEELNRKIRYIMCHLREMHGELKNIKIWKER</sequence>
<protein>
    <submittedName>
        <fullName evidence="1">Uncharacterized protein</fullName>
    </submittedName>
</protein>
<keyword evidence="2" id="KW-1185">Reference proteome</keyword>
<dbReference type="AlphaFoldDB" id="A0A5B7EDV7"/>
<organism evidence="1 2">
    <name type="scientific">Portunus trituberculatus</name>
    <name type="common">Swimming crab</name>
    <name type="synonym">Neptunus trituberculatus</name>
    <dbReference type="NCBI Taxonomy" id="210409"/>
    <lineage>
        <taxon>Eukaryota</taxon>
        <taxon>Metazoa</taxon>
        <taxon>Ecdysozoa</taxon>
        <taxon>Arthropoda</taxon>
        <taxon>Crustacea</taxon>
        <taxon>Multicrustacea</taxon>
        <taxon>Malacostraca</taxon>
        <taxon>Eumalacostraca</taxon>
        <taxon>Eucarida</taxon>
        <taxon>Decapoda</taxon>
        <taxon>Pleocyemata</taxon>
        <taxon>Brachyura</taxon>
        <taxon>Eubrachyura</taxon>
        <taxon>Portunoidea</taxon>
        <taxon>Portunidae</taxon>
        <taxon>Portuninae</taxon>
        <taxon>Portunus</taxon>
    </lineage>
</organism>